<protein>
    <submittedName>
        <fullName evidence="1">Uncharacterized protein</fullName>
    </submittedName>
</protein>
<dbReference type="Proteomes" id="UP001519460">
    <property type="component" value="Unassembled WGS sequence"/>
</dbReference>
<gene>
    <name evidence="1" type="ORF">BaRGS_00008465</name>
</gene>
<reference evidence="1 2" key="1">
    <citation type="journal article" date="2023" name="Sci. Data">
        <title>Genome assembly of the Korean intertidal mud-creeper Batillaria attramentaria.</title>
        <authorList>
            <person name="Patra A.K."/>
            <person name="Ho P.T."/>
            <person name="Jun S."/>
            <person name="Lee S.J."/>
            <person name="Kim Y."/>
            <person name="Won Y.J."/>
        </authorList>
    </citation>
    <scope>NUCLEOTIDE SEQUENCE [LARGE SCALE GENOMIC DNA]</scope>
    <source>
        <strain evidence="1">Wonlab-2016</strain>
    </source>
</reference>
<proteinExistence type="predicted"/>
<accession>A0ABD0LLM1</accession>
<sequence>MWFTAYGQRLQGSGSNPSVCDRIVCLKQPPWRKRFSRAWGPVAARPGFKSHRRMNQEIKKTLFFNEVEWDTETDATLI</sequence>
<organism evidence="1 2">
    <name type="scientific">Batillaria attramentaria</name>
    <dbReference type="NCBI Taxonomy" id="370345"/>
    <lineage>
        <taxon>Eukaryota</taxon>
        <taxon>Metazoa</taxon>
        <taxon>Spiralia</taxon>
        <taxon>Lophotrochozoa</taxon>
        <taxon>Mollusca</taxon>
        <taxon>Gastropoda</taxon>
        <taxon>Caenogastropoda</taxon>
        <taxon>Sorbeoconcha</taxon>
        <taxon>Cerithioidea</taxon>
        <taxon>Batillariidae</taxon>
        <taxon>Batillaria</taxon>
    </lineage>
</organism>
<evidence type="ECO:0000313" key="1">
    <source>
        <dbReference type="EMBL" id="KAK7500242.1"/>
    </source>
</evidence>
<dbReference type="EMBL" id="JACVVK020000038">
    <property type="protein sequence ID" value="KAK7500242.1"/>
    <property type="molecule type" value="Genomic_DNA"/>
</dbReference>
<keyword evidence="2" id="KW-1185">Reference proteome</keyword>
<feature type="non-terminal residue" evidence="1">
    <location>
        <position position="78"/>
    </location>
</feature>
<name>A0ABD0LLM1_9CAEN</name>
<dbReference type="AlphaFoldDB" id="A0ABD0LLM1"/>
<evidence type="ECO:0000313" key="2">
    <source>
        <dbReference type="Proteomes" id="UP001519460"/>
    </source>
</evidence>
<comment type="caution">
    <text evidence="1">The sequence shown here is derived from an EMBL/GenBank/DDBJ whole genome shotgun (WGS) entry which is preliminary data.</text>
</comment>